<evidence type="ECO:0000313" key="2">
    <source>
        <dbReference type="Proteomes" id="UP000634672"/>
    </source>
</evidence>
<sequence length="108" mass="12394">MKKRLEKKMEKRKREQIHRLLDLALDINGLEPRKQAITGSLPTAFFYFSGHTGWAEIQVHSDGWSTEDYPDVNMYADTYSLGRLTDVVRRLNTLKAESPGAATPRDSR</sequence>
<dbReference type="EMBL" id="JACOPB010000011">
    <property type="protein sequence ID" value="MBC5710348.1"/>
    <property type="molecule type" value="Genomic_DNA"/>
</dbReference>
<protein>
    <submittedName>
        <fullName evidence="1">Nitrogenase molybdenum-iron protein subunit beta</fullName>
    </submittedName>
</protein>
<keyword evidence="2" id="KW-1185">Reference proteome</keyword>
<proteinExistence type="predicted"/>
<name>A0ABR7HB06_9FIRM</name>
<comment type="caution">
    <text evidence="1">The sequence shown here is derived from an EMBL/GenBank/DDBJ whole genome shotgun (WGS) entry which is preliminary data.</text>
</comment>
<organism evidence="1 2">
    <name type="scientific">Hungatella hominis</name>
    <dbReference type="NCBI Taxonomy" id="2763050"/>
    <lineage>
        <taxon>Bacteria</taxon>
        <taxon>Bacillati</taxon>
        <taxon>Bacillota</taxon>
        <taxon>Clostridia</taxon>
        <taxon>Lachnospirales</taxon>
        <taxon>Lachnospiraceae</taxon>
        <taxon>Hungatella</taxon>
    </lineage>
</organism>
<reference evidence="1 2" key="1">
    <citation type="submission" date="2020-08" db="EMBL/GenBank/DDBJ databases">
        <title>Genome public.</title>
        <authorList>
            <person name="Liu C."/>
            <person name="Sun Q."/>
        </authorList>
    </citation>
    <scope>NUCLEOTIDE SEQUENCE [LARGE SCALE GENOMIC DNA]</scope>
    <source>
        <strain evidence="1 2">NSJ-66</strain>
    </source>
</reference>
<accession>A0ABR7HB06</accession>
<evidence type="ECO:0000313" key="1">
    <source>
        <dbReference type="EMBL" id="MBC5710348.1"/>
    </source>
</evidence>
<gene>
    <name evidence="1" type="ORF">H8S75_20565</name>
</gene>
<dbReference type="Proteomes" id="UP000634672">
    <property type="component" value="Unassembled WGS sequence"/>
</dbReference>